<evidence type="ECO:0000313" key="2">
    <source>
        <dbReference type="EMBL" id="OGK47193.1"/>
    </source>
</evidence>
<dbReference type="Pfam" id="PF06114">
    <property type="entry name" value="Peptidase_M78"/>
    <property type="match status" value="1"/>
</dbReference>
<feature type="domain" description="IrrE N-terminal-like" evidence="1">
    <location>
        <begin position="36"/>
        <end position="167"/>
    </location>
</feature>
<dbReference type="EMBL" id="MGAL01000035">
    <property type="protein sequence ID" value="OGK47193.1"/>
    <property type="molecule type" value="Genomic_DNA"/>
</dbReference>
<dbReference type="PANTHER" id="PTHR43236:SF2">
    <property type="entry name" value="BLL0069 PROTEIN"/>
    <property type="match status" value="1"/>
</dbReference>
<dbReference type="AlphaFoldDB" id="A0A1F7IUZ7"/>
<sequence>MSYLSIDDQKRIESVVDNIKMQTGLSYPENDLIEIAKSLGIEVFESDVSEYPNIDGLLEYVDEKGKAEPKIFLNKDRPETRKRFTLAHEIGHYVLHKNDKVRYRIDELDYSDNAEDTKLETEANYFAAVLLVPEDKLRKILALSDNDYNVAAEFFGVSRPVIENRIKWIKTNKQ</sequence>
<proteinExistence type="predicted"/>
<protein>
    <recommendedName>
        <fullName evidence="1">IrrE N-terminal-like domain-containing protein</fullName>
    </recommendedName>
</protein>
<gene>
    <name evidence="2" type="ORF">A3A93_04135</name>
</gene>
<comment type="caution">
    <text evidence="2">The sequence shown here is derived from an EMBL/GenBank/DDBJ whole genome shotgun (WGS) entry which is preliminary data.</text>
</comment>
<name>A0A1F7IUZ7_9BACT</name>
<dbReference type="InterPro" id="IPR052345">
    <property type="entry name" value="Rad_response_metalloprotease"/>
</dbReference>
<reference evidence="2 3" key="1">
    <citation type="journal article" date="2016" name="Nat. Commun.">
        <title>Thousands of microbial genomes shed light on interconnected biogeochemical processes in an aquifer system.</title>
        <authorList>
            <person name="Anantharaman K."/>
            <person name="Brown C.T."/>
            <person name="Hug L.A."/>
            <person name="Sharon I."/>
            <person name="Castelle C.J."/>
            <person name="Probst A.J."/>
            <person name="Thomas B.C."/>
            <person name="Singh A."/>
            <person name="Wilkins M.J."/>
            <person name="Karaoz U."/>
            <person name="Brodie E.L."/>
            <person name="Williams K.H."/>
            <person name="Hubbard S.S."/>
            <person name="Banfield J.F."/>
        </authorList>
    </citation>
    <scope>NUCLEOTIDE SEQUENCE [LARGE SCALE GENOMIC DNA]</scope>
</reference>
<evidence type="ECO:0000313" key="3">
    <source>
        <dbReference type="Proteomes" id="UP000177141"/>
    </source>
</evidence>
<evidence type="ECO:0000259" key="1">
    <source>
        <dbReference type="Pfam" id="PF06114"/>
    </source>
</evidence>
<accession>A0A1F7IUZ7</accession>
<dbReference type="Proteomes" id="UP000177141">
    <property type="component" value="Unassembled WGS sequence"/>
</dbReference>
<dbReference type="InterPro" id="IPR010359">
    <property type="entry name" value="IrrE_HExxH"/>
</dbReference>
<dbReference type="STRING" id="1802061.A3A93_04135"/>
<dbReference type="Gene3D" id="1.10.10.2910">
    <property type="match status" value="1"/>
</dbReference>
<dbReference type="PANTHER" id="PTHR43236">
    <property type="entry name" value="ANTITOXIN HIGA1"/>
    <property type="match status" value="1"/>
</dbReference>
<organism evidence="2 3">
    <name type="scientific">Candidatus Roizmanbacteria bacterium RIFCSPLOWO2_01_FULL_38_12</name>
    <dbReference type="NCBI Taxonomy" id="1802061"/>
    <lineage>
        <taxon>Bacteria</taxon>
        <taxon>Candidatus Roizmaniibacteriota</taxon>
    </lineage>
</organism>